<reference evidence="2" key="1">
    <citation type="submission" date="2016-11" db="UniProtKB">
        <authorList>
            <consortium name="WormBaseParasite"/>
        </authorList>
    </citation>
    <scope>IDENTIFICATION</scope>
</reference>
<sequence>MRLRNYDTLSGAAPRRQPFEESAFADEGTVSGSLWGFAIPQSPPTDCFRASTSVRGENNGACACTVYERKQCRKHVLRDGTMTARRKQHDTQDALYDTVERRRVETKASLIRYFDPRYGECRPNRSQVNETITDAEVADWPFMTQL</sequence>
<accession>A0A1I7ZC97</accession>
<dbReference type="WBParaSite" id="L893_g24725.t1">
    <property type="protein sequence ID" value="L893_g24725.t1"/>
    <property type="gene ID" value="L893_g24725"/>
</dbReference>
<proteinExistence type="predicted"/>
<evidence type="ECO:0000313" key="2">
    <source>
        <dbReference type="WBParaSite" id="L893_g24725.t1"/>
    </source>
</evidence>
<organism evidence="1 2">
    <name type="scientific">Steinernema glaseri</name>
    <dbReference type="NCBI Taxonomy" id="37863"/>
    <lineage>
        <taxon>Eukaryota</taxon>
        <taxon>Metazoa</taxon>
        <taxon>Ecdysozoa</taxon>
        <taxon>Nematoda</taxon>
        <taxon>Chromadorea</taxon>
        <taxon>Rhabditida</taxon>
        <taxon>Tylenchina</taxon>
        <taxon>Panagrolaimomorpha</taxon>
        <taxon>Strongyloidoidea</taxon>
        <taxon>Steinernematidae</taxon>
        <taxon>Steinernema</taxon>
    </lineage>
</organism>
<keyword evidence="1" id="KW-1185">Reference proteome</keyword>
<name>A0A1I7ZC97_9BILA</name>
<dbReference type="Proteomes" id="UP000095287">
    <property type="component" value="Unplaced"/>
</dbReference>
<dbReference type="AlphaFoldDB" id="A0A1I7ZC97"/>
<evidence type="ECO:0000313" key="1">
    <source>
        <dbReference type="Proteomes" id="UP000095287"/>
    </source>
</evidence>
<protein>
    <submittedName>
        <fullName evidence="2">Transposase</fullName>
    </submittedName>
</protein>